<evidence type="ECO:0000313" key="3">
    <source>
        <dbReference type="Proteomes" id="UP001575105"/>
    </source>
</evidence>
<keyword evidence="3" id="KW-1185">Reference proteome</keyword>
<evidence type="ECO:0000313" key="2">
    <source>
        <dbReference type="EMBL" id="MFA9478918.1"/>
    </source>
</evidence>
<sequence>MSKRGPTGRNGKGNKHKRSPAQQAASRANGSKSRGPRTTLGKKVASLNAAKHGAYSLTATRLWLEDPATQRRHVELQADLAERFDPRGPWEAMLVAHLAEDVIKFERVREGELASMSTLQLPLTHPVRVAEVVGPDLSEQLEELAVVQQALATLELLMAAIHERAGGVAPERIEQLAQVIRLIFGTPADEWDLAAELHRGSHALDQLGNPDVPTLTNWLTAGGLGGPEHEAAWDNLMAATRVGLHTRQKDLEEAIRERRIAEIGERQKGLEAAAPWQRQQAPLWRKIERTIALLQKLKKERADDSPVSLEPPAGGAEAASSRGR</sequence>
<protein>
    <submittedName>
        <fullName evidence="2">Uncharacterized protein</fullName>
    </submittedName>
</protein>
<name>A0ABV4U5P4_9BACT</name>
<organism evidence="2 3">
    <name type="scientific">Natronomicrosphaera hydrolytica</name>
    <dbReference type="NCBI Taxonomy" id="3242702"/>
    <lineage>
        <taxon>Bacteria</taxon>
        <taxon>Pseudomonadati</taxon>
        <taxon>Planctomycetota</taxon>
        <taxon>Phycisphaerae</taxon>
        <taxon>Phycisphaerales</taxon>
        <taxon>Phycisphaeraceae</taxon>
        <taxon>Natronomicrosphaera</taxon>
    </lineage>
</organism>
<feature type="region of interest" description="Disordered" evidence="1">
    <location>
        <begin position="1"/>
        <end position="43"/>
    </location>
</feature>
<comment type="caution">
    <text evidence="2">The sequence shown here is derived from an EMBL/GenBank/DDBJ whole genome shotgun (WGS) entry which is preliminary data.</text>
</comment>
<accession>A0ABV4U5P4</accession>
<reference evidence="2 3" key="1">
    <citation type="submission" date="2024-08" db="EMBL/GenBank/DDBJ databases">
        <title>Whole-genome sequencing of halo(alkali)philic microorganisms from hypersaline lakes.</title>
        <authorList>
            <person name="Sorokin D.Y."/>
            <person name="Merkel A.Y."/>
            <person name="Messina E."/>
            <person name="Yakimov M."/>
        </authorList>
    </citation>
    <scope>NUCLEOTIDE SEQUENCE [LARGE SCALE GENOMIC DNA]</scope>
    <source>
        <strain evidence="2 3">AB-hyl4</strain>
    </source>
</reference>
<evidence type="ECO:0000256" key="1">
    <source>
        <dbReference type="SAM" id="MobiDB-lite"/>
    </source>
</evidence>
<proteinExistence type="predicted"/>
<feature type="compositionally biased region" description="Low complexity" evidence="1">
    <location>
        <begin position="310"/>
        <end position="324"/>
    </location>
</feature>
<dbReference type="RefSeq" id="WP_425345837.1">
    <property type="nucleotide sequence ID" value="NZ_JBGUBD010000006.1"/>
</dbReference>
<feature type="compositionally biased region" description="Polar residues" evidence="1">
    <location>
        <begin position="20"/>
        <end position="32"/>
    </location>
</feature>
<dbReference type="Proteomes" id="UP001575105">
    <property type="component" value="Unassembled WGS sequence"/>
</dbReference>
<gene>
    <name evidence="2" type="ORF">ACERK3_11520</name>
</gene>
<dbReference type="EMBL" id="JBGUBD010000006">
    <property type="protein sequence ID" value="MFA9478918.1"/>
    <property type="molecule type" value="Genomic_DNA"/>
</dbReference>
<feature type="region of interest" description="Disordered" evidence="1">
    <location>
        <begin position="299"/>
        <end position="324"/>
    </location>
</feature>